<dbReference type="Gene3D" id="2.60.40.640">
    <property type="match status" value="1"/>
</dbReference>
<dbReference type="FunFam" id="2.60.40.840:FF:000002">
    <property type="entry name" value="Arrestin 3"/>
    <property type="match status" value="1"/>
</dbReference>
<keyword evidence="5" id="KW-1185">Reference proteome</keyword>
<evidence type="ECO:0000256" key="2">
    <source>
        <dbReference type="ARBA" id="ARBA00022606"/>
    </source>
</evidence>
<reference evidence="4" key="1">
    <citation type="submission" date="2020-08" db="EMBL/GenBank/DDBJ databases">
        <title>Multicomponent nature underlies the extraordinary mechanical properties of spider dragline silk.</title>
        <authorList>
            <person name="Kono N."/>
            <person name="Nakamura H."/>
            <person name="Mori M."/>
            <person name="Yoshida Y."/>
            <person name="Ohtoshi R."/>
            <person name="Malay A.D."/>
            <person name="Moran D.A.P."/>
            <person name="Tomita M."/>
            <person name="Numata K."/>
            <person name="Arakawa K."/>
        </authorList>
    </citation>
    <scope>NUCLEOTIDE SEQUENCE</scope>
</reference>
<dbReference type="PROSITE" id="PS00295">
    <property type="entry name" value="ARRESTINS"/>
    <property type="match status" value="1"/>
</dbReference>
<proteinExistence type="inferred from homology"/>
<dbReference type="InterPro" id="IPR014753">
    <property type="entry name" value="Arrestin_N"/>
</dbReference>
<dbReference type="PANTHER" id="PTHR11792">
    <property type="entry name" value="ARRESTIN"/>
    <property type="match status" value="1"/>
</dbReference>
<dbReference type="Proteomes" id="UP000886998">
    <property type="component" value="Unassembled WGS sequence"/>
</dbReference>
<dbReference type="Gene3D" id="2.60.40.840">
    <property type="match status" value="1"/>
</dbReference>
<dbReference type="SMART" id="SM01017">
    <property type="entry name" value="Arrestin_C"/>
    <property type="match status" value="1"/>
</dbReference>
<dbReference type="GO" id="GO:0002031">
    <property type="term" value="P:G protein-coupled receptor internalization"/>
    <property type="evidence" value="ECO:0007669"/>
    <property type="project" value="TreeGrafter"/>
</dbReference>
<dbReference type="GO" id="GO:0016060">
    <property type="term" value="P:negative regulation of phospholipase C-activating phototransduction signaling pathway"/>
    <property type="evidence" value="ECO:0007669"/>
    <property type="project" value="UniProtKB-ARBA"/>
</dbReference>
<dbReference type="AlphaFoldDB" id="A0A8X6WSG8"/>
<dbReference type="InterPro" id="IPR014752">
    <property type="entry name" value="Arrestin-like_C"/>
</dbReference>
<organism evidence="4 5">
    <name type="scientific">Trichonephila inaurata madagascariensis</name>
    <dbReference type="NCBI Taxonomy" id="2747483"/>
    <lineage>
        <taxon>Eukaryota</taxon>
        <taxon>Metazoa</taxon>
        <taxon>Ecdysozoa</taxon>
        <taxon>Arthropoda</taxon>
        <taxon>Chelicerata</taxon>
        <taxon>Arachnida</taxon>
        <taxon>Araneae</taxon>
        <taxon>Araneomorphae</taxon>
        <taxon>Entelegynae</taxon>
        <taxon>Araneoidea</taxon>
        <taxon>Nephilidae</taxon>
        <taxon>Trichonephila</taxon>
        <taxon>Trichonephila inaurata</taxon>
    </lineage>
</organism>
<dbReference type="Pfam" id="PF02752">
    <property type="entry name" value="Arrestin_C"/>
    <property type="match status" value="1"/>
</dbReference>
<dbReference type="PRINTS" id="PR00309">
    <property type="entry name" value="ARRESTIN"/>
</dbReference>
<name>A0A8X6WSG8_9ARAC</name>
<dbReference type="GO" id="GO:0045494">
    <property type="term" value="P:photoreceptor cell maintenance"/>
    <property type="evidence" value="ECO:0007669"/>
    <property type="project" value="UniProtKB-ARBA"/>
</dbReference>
<comment type="caution">
    <text evidence="4">The sequence shown here is derived from an EMBL/GenBank/DDBJ whole genome shotgun (WGS) entry which is preliminary data.</text>
</comment>
<dbReference type="GO" id="GO:0007165">
    <property type="term" value="P:signal transduction"/>
    <property type="evidence" value="ECO:0007669"/>
    <property type="project" value="InterPro"/>
</dbReference>
<dbReference type="InterPro" id="IPR000698">
    <property type="entry name" value="Arrestin"/>
</dbReference>
<dbReference type="OrthoDB" id="298939at2759"/>
<dbReference type="EMBL" id="BMAV01001947">
    <property type="protein sequence ID" value="GFY40513.1"/>
    <property type="molecule type" value="Genomic_DNA"/>
</dbReference>
<dbReference type="InterPro" id="IPR017864">
    <property type="entry name" value="Arrestin_CS"/>
</dbReference>
<dbReference type="InterPro" id="IPR011022">
    <property type="entry name" value="Arrestin_C-like"/>
</dbReference>
<dbReference type="Pfam" id="PF00339">
    <property type="entry name" value="Arrestin_N"/>
    <property type="match status" value="1"/>
</dbReference>
<evidence type="ECO:0000313" key="5">
    <source>
        <dbReference type="Proteomes" id="UP000886998"/>
    </source>
</evidence>
<keyword evidence="2" id="KW-0716">Sensory transduction</keyword>
<gene>
    <name evidence="4" type="ORF">TNIN_328371</name>
</gene>
<evidence type="ECO:0000256" key="1">
    <source>
        <dbReference type="ARBA" id="ARBA00005298"/>
    </source>
</evidence>
<dbReference type="GO" id="GO:0001664">
    <property type="term" value="F:G protein-coupled receptor binding"/>
    <property type="evidence" value="ECO:0007669"/>
    <property type="project" value="TreeGrafter"/>
</dbReference>
<accession>A0A8X6WSG8</accession>
<comment type="similarity">
    <text evidence="1">Belongs to the arrestin family.</text>
</comment>
<dbReference type="PANTHER" id="PTHR11792:SF23">
    <property type="entry name" value="PHOSRESTIN-1"/>
    <property type="match status" value="1"/>
</dbReference>
<dbReference type="SUPFAM" id="SSF81296">
    <property type="entry name" value="E set domains"/>
    <property type="match status" value="2"/>
</dbReference>
<protein>
    <submittedName>
        <fullName evidence="4">Arrestin, lateral eye</fullName>
    </submittedName>
</protein>
<dbReference type="GO" id="GO:0005737">
    <property type="term" value="C:cytoplasm"/>
    <property type="evidence" value="ECO:0007669"/>
    <property type="project" value="TreeGrafter"/>
</dbReference>
<feature type="domain" description="Arrestin C-terminal-like" evidence="3">
    <location>
        <begin position="225"/>
        <end position="378"/>
    </location>
</feature>
<dbReference type="GO" id="GO:0007608">
    <property type="term" value="P:sensory perception of smell"/>
    <property type="evidence" value="ECO:0007669"/>
    <property type="project" value="UniProtKB-ARBA"/>
</dbReference>
<dbReference type="InterPro" id="IPR014756">
    <property type="entry name" value="Ig_E-set"/>
</dbReference>
<dbReference type="InterPro" id="IPR011021">
    <property type="entry name" value="Arrestin-like_N"/>
</dbReference>
<evidence type="ECO:0000313" key="4">
    <source>
        <dbReference type="EMBL" id="GFY40513.1"/>
    </source>
</evidence>
<evidence type="ECO:0000259" key="3">
    <source>
        <dbReference type="SMART" id="SM01017"/>
    </source>
</evidence>
<sequence>MLKDYQFLIPVVQKRQKERPTETTGNMFPLLWLVCVVAIKVFKKTAPNGKLTVYLGKRDFGDYGDSVEPVEGVVIVDSDYLKDRKVYGQVVTTFRYGREEDEVMGLQFSRQLYLALDQIYPTNQTPEKSQLQDKLVRKLGDSAIPFTFDLPENAPPSVTLQPGTDDQGSPLGVEYELKLFVADSKEEKPHRRNSVSMAIRKLQYYQPGPLTRQPSTVVSKGFVLSPGKLQLEVTLDKEYYFHGDKIAVQMVVTNHSKKTIRNIKVTVIQNTEVTMVNGHYHKAVASIDSKEGCPIIPGATLTKVFYLLPSSDNNKNKRGIALDGMLKEGDTNLASSTLNTSDALGIVISYMVRVRLYMGAIGGELVADVPFKLTSPTPEKQKEVSNMQKRVKKQLSREMSADLVFEDFARRRQFSEDNE</sequence>